<protein>
    <submittedName>
        <fullName evidence="1">Uncharacterized protein</fullName>
    </submittedName>
</protein>
<dbReference type="RefSeq" id="WP_282003745.1">
    <property type="nucleotide sequence ID" value="NZ_AP027151.1"/>
</dbReference>
<reference evidence="1 2" key="1">
    <citation type="submission" date="2022-12" db="EMBL/GenBank/DDBJ databases">
        <title>Polyphasic characterization of Geotalea uranireducens NIT-SL11 newly isolated from a complex of sewage sludge and microbially reduced graphene oxide.</title>
        <authorList>
            <person name="Xie L."/>
            <person name="Yoshida N."/>
            <person name="Meng L."/>
        </authorList>
    </citation>
    <scope>NUCLEOTIDE SEQUENCE [LARGE SCALE GENOMIC DNA]</scope>
    <source>
        <strain evidence="1 2">NIT-SL11</strain>
    </source>
</reference>
<keyword evidence="2" id="KW-1185">Reference proteome</keyword>
<dbReference type="EMBL" id="AP027151">
    <property type="protein sequence ID" value="BDV42985.1"/>
    <property type="molecule type" value="Genomic_DNA"/>
</dbReference>
<accession>A0ABM8EKL3</accession>
<name>A0ABM8EKL3_9BACT</name>
<evidence type="ECO:0000313" key="1">
    <source>
        <dbReference type="EMBL" id="BDV42985.1"/>
    </source>
</evidence>
<sequence length="50" mass="5562">MDKTKRFGEQYRQKHNAPAPPEICEVCGGELEMDAESGEGYCPVCEVAEE</sequence>
<proteinExistence type="predicted"/>
<evidence type="ECO:0000313" key="2">
    <source>
        <dbReference type="Proteomes" id="UP001317705"/>
    </source>
</evidence>
<gene>
    <name evidence="1" type="ORF">GURASL_19080</name>
</gene>
<organism evidence="1 2">
    <name type="scientific">Geotalea uraniireducens</name>
    <dbReference type="NCBI Taxonomy" id="351604"/>
    <lineage>
        <taxon>Bacteria</taxon>
        <taxon>Pseudomonadati</taxon>
        <taxon>Thermodesulfobacteriota</taxon>
        <taxon>Desulfuromonadia</taxon>
        <taxon>Geobacterales</taxon>
        <taxon>Geobacteraceae</taxon>
        <taxon>Geotalea</taxon>
    </lineage>
</organism>
<dbReference type="Proteomes" id="UP001317705">
    <property type="component" value="Chromosome"/>
</dbReference>